<dbReference type="GO" id="GO:0000166">
    <property type="term" value="F:nucleotide binding"/>
    <property type="evidence" value="ECO:0007669"/>
    <property type="project" value="InterPro"/>
</dbReference>
<dbReference type="InterPro" id="IPR055170">
    <property type="entry name" value="GFO_IDH_MocA-like_dom"/>
</dbReference>
<dbReference type="PANTHER" id="PTHR22604">
    <property type="entry name" value="OXIDOREDUCTASES"/>
    <property type="match status" value="1"/>
</dbReference>
<dbReference type="AlphaFoldDB" id="A0A2G7FWT3"/>
<sequence>MFVTDLIAPRKDPQAIHIVTALGSSEEKGASFVRKIWKDSQTTRPQIYNQYQSVYNDKNVDIVYIGTPHAMHKQNCLDAIEAGKSVLCEKPFTINEREAQEVIDAARAKGVFIMEGLANTIAIINARSIDTNFFALKLAVWTRFFPLMQSLHDHLYVKRSIGKIHRVFIDFGLDMPLSELPATSRLKDPALGAGALLDIGIYPLTYASLVMGAGKLGKEYPDPKVTSVLTLVDGIDESNAVILRYEAQDATAICTSTLSFRTPEKFARIEGSEGIITIFGVAASCPRAFKLKRTCAGNNQSEKEVFRFDHPPGTTGFIYEADAVARDIAHGRMESETMPLDETLRMLRLMDAIRRDGGLVYAQDEAK</sequence>
<evidence type="ECO:0000313" key="9">
    <source>
        <dbReference type="Proteomes" id="UP000231358"/>
    </source>
</evidence>
<dbReference type="InterPro" id="IPR036291">
    <property type="entry name" value="NAD(P)-bd_dom_sf"/>
</dbReference>
<dbReference type="InterPro" id="IPR000683">
    <property type="entry name" value="Gfo/Idh/MocA-like_OxRdtase_N"/>
</dbReference>
<dbReference type="SUPFAM" id="SSF51735">
    <property type="entry name" value="NAD(P)-binding Rossmann-fold domains"/>
    <property type="match status" value="1"/>
</dbReference>
<comment type="catalytic activity">
    <reaction evidence="5">
        <text>D-xylose + NADP(+) = D-xylono-1,5-lactone + NADPH + H(+)</text>
        <dbReference type="Rhea" id="RHEA:22000"/>
        <dbReference type="ChEBI" id="CHEBI:15378"/>
        <dbReference type="ChEBI" id="CHEBI:15867"/>
        <dbReference type="ChEBI" id="CHEBI:53455"/>
        <dbReference type="ChEBI" id="CHEBI:57783"/>
        <dbReference type="ChEBI" id="CHEBI:58349"/>
        <dbReference type="EC" id="1.1.1.179"/>
    </reaction>
</comment>
<dbReference type="InterPro" id="IPR050984">
    <property type="entry name" value="Gfo/Idh/MocA_domain"/>
</dbReference>
<evidence type="ECO:0000256" key="4">
    <source>
        <dbReference type="ARBA" id="ARBA00042988"/>
    </source>
</evidence>
<name>A0A2G7FWT3_9EURO</name>
<dbReference type="PANTHER" id="PTHR22604:SF105">
    <property type="entry name" value="TRANS-1,2-DIHYDROBENZENE-1,2-DIOL DEHYDROGENASE"/>
    <property type="match status" value="1"/>
</dbReference>
<evidence type="ECO:0000256" key="1">
    <source>
        <dbReference type="ARBA" id="ARBA00010928"/>
    </source>
</evidence>
<dbReference type="EC" id="1.1.1.179" evidence="3"/>
<dbReference type="GO" id="GO:0047837">
    <property type="term" value="F:D-xylose 1-dehydrogenase (NADP+) activity"/>
    <property type="evidence" value="ECO:0007669"/>
    <property type="project" value="UniProtKB-EC"/>
</dbReference>
<accession>A0A2G7FWT3</accession>
<dbReference type="Proteomes" id="UP000231358">
    <property type="component" value="Unassembled WGS sequence"/>
</dbReference>
<keyword evidence="2" id="KW-0560">Oxidoreductase</keyword>
<feature type="domain" description="Gfo/Idh/MocA-like oxidoreductase N-terminal" evidence="6">
    <location>
        <begin position="17"/>
        <end position="116"/>
    </location>
</feature>
<comment type="similarity">
    <text evidence="1">Belongs to the Gfo/Idh/MocA family.</text>
</comment>
<proteinExistence type="inferred from homology"/>
<evidence type="ECO:0000313" key="8">
    <source>
        <dbReference type="EMBL" id="PIG85049.1"/>
    </source>
</evidence>
<dbReference type="STRING" id="656916.A0A2G7FWT3"/>
<dbReference type="Gene3D" id="3.30.360.10">
    <property type="entry name" value="Dihydrodipicolinate Reductase, domain 2"/>
    <property type="match status" value="1"/>
</dbReference>
<evidence type="ECO:0000256" key="3">
    <source>
        <dbReference type="ARBA" id="ARBA00038984"/>
    </source>
</evidence>
<reference evidence="8 9" key="1">
    <citation type="submission" date="2017-05" db="EMBL/GenBank/DDBJ databases">
        <title>Genome sequence for an aflatoxigenic pathogen of Argentinian peanut, Aspergillus arachidicola.</title>
        <authorList>
            <person name="Moore G."/>
            <person name="Beltz S.B."/>
            <person name="Mack B.M."/>
        </authorList>
    </citation>
    <scope>NUCLEOTIDE SEQUENCE [LARGE SCALE GENOMIC DNA]</scope>
    <source>
        <strain evidence="8 9">CBS 117610</strain>
    </source>
</reference>
<comment type="caution">
    <text evidence="8">The sequence shown here is derived from an EMBL/GenBank/DDBJ whole genome shotgun (WGS) entry which is preliminary data.</text>
</comment>
<dbReference type="Pfam" id="PF22725">
    <property type="entry name" value="GFO_IDH_MocA_C3"/>
    <property type="match status" value="1"/>
</dbReference>
<dbReference type="EMBL" id="NEXV01000350">
    <property type="protein sequence ID" value="PIG85049.1"/>
    <property type="molecule type" value="Genomic_DNA"/>
</dbReference>
<organism evidence="8 9">
    <name type="scientific">Aspergillus arachidicola</name>
    <dbReference type="NCBI Taxonomy" id="656916"/>
    <lineage>
        <taxon>Eukaryota</taxon>
        <taxon>Fungi</taxon>
        <taxon>Dikarya</taxon>
        <taxon>Ascomycota</taxon>
        <taxon>Pezizomycotina</taxon>
        <taxon>Eurotiomycetes</taxon>
        <taxon>Eurotiomycetidae</taxon>
        <taxon>Eurotiales</taxon>
        <taxon>Aspergillaceae</taxon>
        <taxon>Aspergillus</taxon>
        <taxon>Aspergillus subgen. Circumdati</taxon>
    </lineage>
</organism>
<dbReference type="SUPFAM" id="SSF55347">
    <property type="entry name" value="Glyceraldehyde-3-phosphate dehydrogenase-like, C-terminal domain"/>
    <property type="match status" value="1"/>
</dbReference>
<keyword evidence="9" id="KW-1185">Reference proteome</keyword>
<evidence type="ECO:0000256" key="2">
    <source>
        <dbReference type="ARBA" id="ARBA00023002"/>
    </source>
</evidence>
<evidence type="ECO:0000259" key="6">
    <source>
        <dbReference type="Pfam" id="PF01408"/>
    </source>
</evidence>
<protein>
    <recommendedName>
        <fullName evidence="3">D-xylose 1-dehydrogenase (NADP(+), D-xylono-1,5-lactone-forming)</fullName>
        <ecNumber evidence="3">1.1.1.179</ecNumber>
    </recommendedName>
    <alternativeName>
        <fullName evidence="4">D-xylose-NADP dehydrogenase</fullName>
    </alternativeName>
</protein>
<feature type="domain" description="GFO/IDH/MocA-like oxidoreductase" evidence="7">
    <location>
        <begin position="160"/>
        <end position="276"/>
    </location>
</feature>
<evidence type="ECO:0000256" key="5">
    <source>
        <dbReference type="ARBA" id="ARBA00049233"/>
    </source>
</evidence>
<dbReference type="Pfam" id="PF01408">
    <property type="entry name" value="GFO_IDH_MocA"/>
    <property type="match status" value="1"/>
</dbReference>
<dbReference type="Gene3D" id="3.40.50.720">
    <property type="entry name" value="NAD(P)-binding Rossmann-like Domain"/>
    <property type="match status" value="1"/>
</dbReference>
<gene>
    <name evidence="8" type="ORF">AARAC_000712</name>
</gene>
<evidence type="ECO:0000259" key="7">
    <source>
        <dbReference type="Pfam" id="PF22725"/>
    </source>
</evidence>